<protein>
    <recommendedName>
        <fullName evidence="7">TAFII28-like protein domain-containing protein</fullName>
    </recommendedName>
</protein>
<comment type="similarity">
    <text evidence="2">Belongs to the TAF11 family.</text>
</comment>
<keyword evidence="3" id="KW-0805">Transcription regulation</keyword>
<dbReference type="RefSeq" id="XP_045258366.1">
    <property type="nucleotide sequence ID" value="XM_045401364.1"/>
</dbReference>
<feature type="compositionally biased region" description="Polar residues" evidence="6">
    <location>
        <begin position="125"/>
        <end position="138"/>
    </location>
</feature>
<evidence type="ECO:0000256" key="1">
    <source>
        <dbReference type="ARBA" id="ARBA00004123"/>
    </source>
</evidence>
<dbReference type="AlphaFoldDB" id="A0A8H4FEW4"/>
<evidence type="ECO:0000256" key="6">
    <source>
        <dbReference type="SAM" id="MobiDB-lite"/>
    </source>
</evidence>
<dbReference type="GO" id="GO:0005669">
    <property type="term" value="C:transcription factor TFIID complex"/>
    <property type="evidence" value="ECO:0007669"/>
    <property type="project" value="InterPro"/>
</dbReference>
<feature type="compositionally biased region" description="Basic residues" evidence="6">
    <location>
        <begin position="141"/>
        <end position="150"/>
    </location>
</feature>
<organism evidence="8 9">
    <name type="scientific">Colletotrichum gloeosporioides</name>
    <name type="common">Anthracnose fungus</name>
    <name type="synonym">Glomerella cingulata</name>
    <dbReference type="NCBI Taxonomy" id="474922"/>
    <lineage>
        <taxon>Eukaryota</taxon>
        <taxon>Fungi</taxon>
        <taxon>Dikarya</taxon>
        <taxon>Ascomycota</taxon>
        <taxon>Pezizomycotina</taxon>
        <taxon>Sordariomycetes</taxon>
        <taxon>Hypocreomycetidae</taxon>
        <taxon>Glomerellales</taxon>
        <taxon>Glomerellaceae</taxon>
        <taxon>Colletotrichum</taxon>
        <taxon>Colletotrichum gloeosporioides species complex</taxon>
    </lineage>
</organism>
<name>A0A8H4FEW4_COLGL</name>
<keyword evidence="4" id="KW-0804">Transcription</keyword>
<feature type="region of interest" description="Disordered" evidence="6">
    <location>
        <begin position="292"/>
        <end position="328"/>
    </location>
</feature>
<dbReference type="InterPro" id="IPR009072">
    <property type="entry name" value="Histone-fold"/>
</dbReference>
<evidence type="ECO:0000256" key="5">
    <source>
        <dbReference type="ARBA" id="ARBA00023242"/>
    </source>
</evidence>
<evidence type="ECO:0000256" key="4">
    <source>
        <dbReference type="ARBA" id="ARBA00023163"/>
    </source>
</evidence>
<comment type="subcellular location">
    <subcellularLocation>
        <location evidence="1">Nucleus</location>
    </subcellularLocation>
</comment>
<keyword evidence="9" id="KW-1185">Reference proteome</keyword>
<feature type="compositionally biased region" description="Basic and acidic residues" evidence="6">
    <location>
        <begin position="317"/>
        <end position="328"/>
    </location>
</feature>
<feature type="compositionally biased region" description="Polar residues" evidence="6">
    <location>
        <begin position="151"/>
        <end position="163"/>
    </location>
</feature>
<feature type="compositionally biased region" description="Acidic residues" evidence="6">
    <location>
        <begin position="182"/>
        <end position="194"/>
    </location>
</feature>
<feature type="compositionally biased region" description="Polar residues" evidence="6">
    <location>
        <begin position="26"/>
        <end position="59"/>
    </location>
</feature>
<dbReference type="PANTHER" id="PTHR13218:SF8">
    <property type="entry name" value="TRANSCRIPTION INITIATION FACTOR TFIID SUBUNIT 11"/>
    <property type="match status" value="1"/>
</dbReference>
<evidence type="ECO:0000259" key="7">
    <source>
        <dbReference type="Pfam" id="PF04719"/>
    </source>
</evidence>
<dbReference type="SUPFAM" id="SSF47113">
    <property type="entry name" value="Histone-fold"/>
    <property type="match status" value="1"/>
</dbReference>
<feature type="region of interest" description="Disordered" evidence="6">
    <location>
        <begin position="26"/>
        <end position="195"/>
    </location>
</feature>
<dbReference type="GeneID" id="69008415"/>
<dbReference type="InterPro" id="IPR006809">
    <property type="entry name" value="TAFII28_dom"/>
</dbReference>
<gene>
    <name evidence="8" type="ORF">GCG54_00001245</name>
</gene>
<dbReference type="PANTHER" id="PTHR13218">
    <property type="entry name" value="TRANSCRIPTION INITIATION FACTOR TFIID SUBUNIT 11-RELATED"/>
    <property type="match status" value="1"/>
</dbReference>
<dbReference type="InterPro" id="IPR045127">
    <property type="entry name" value="TAF11-like"/>
</dbReference>
<keyword evidence="5" id="KW-0539">Nucleus</keyword>
<dbReference type="Gene3D" id="1.10.20.10">
    <property type="entry name" value="Histone, subunit A"/>
    <property type="match status" value="1"/>
</dbReference>
<dbReference type="GO" id="GO:0051123">
    <property type="term" value="P:RNA polymerase II preinitiation complex assembly"/>
    <property type="evidence" value="ECO:0007669"/>
    <property type="project" value="InterPro"/>
</dbReference>
<accession>A0A8H4FEW4</accession>
<evidence type="ECO:0000313" key="8">
    <source>
        <dbReference type="EMBL" id="KAF3799206.1"/>
    </source>
</evidence>
<feature type="domain" description="TAFII28-like protein" evidence="7">
    <location>
        <begin position="220"/>
        <end position="336"/>
    </location>
</feature>
<dbReference type="EMBL" id="WVTB01000085">
    <property type="protein sequence ID" value="KAF3799206.1"/>
    <property type="molecule type" value="Genomic_DNA"/>
</dbReference>
<dbReference type="GO" id="GO:0016251">
    <property type="term" value="F:RNA polymerase II general transcription initiation factor activity"/>
    <property type="evidence" value="ECO:0007669"/>
    <property type="project" value="TreeGrafter"/>
</dbReference>
<dbReference type="Proteomes" id="UP000613401">
    <property type="component" value="Unassembled WGS sequence"/>
</dbReference>
<proteinExistence type="inferred from homology"/>
<evidence type="ECO:0000256" key="3">
    <source>
        <dbReference type="ARBA" id="ARBA00023015"/>
    </source>
</evidence>
<feature type="compositionally biased region" description="Low complexity" evidence="6">
    <location>
        <begin position="93"/>
        <end position="103"/>
    </location>
</feature>
<comment type="caution">
    <text evidence="8">The sequence shown here is derived from an EMBL/GenBank/DDBJ whole genome shotgun (WGS) entry which is preliminary data.</text>
</comment>
<dbReference type="Pfam" id="PF04719">
    <property type="entry name" value="TAFII28"/>
    <property type="match status" value="1"/>
</dbReference>
<feature type="non-terminal residue" evidence="8">
    <location>
        <position position="374"/>
    </location>
</feature>
<dbReference type="CDD" id="cd08048">
    <property type="entry name" value="HFD_TAF11"/>
    <property type="match status" value="1"/>
</dbReference>
<reference evidence="8" key="2">
    <citation type="submission" date="2020-03" db="EMBL/GenBank/DDBJ databases">
        <authorList>
            <person name="Fu F.-F."/>
            <person name="Chen J."/>
        </authorList>
    </citation>
    <scope>NUCLEOTIDE SEQUENCE</scope>
    <source>
        <strain evidence="8">Lc1</strain>
    </source>
</reference>
<reference evidence="8" key="1">
    <citation type="journal article" date="2020" name="Phytopathology">
        <title>Genome sequence and comparative analysis of Colletotrichum gloeosporioides isolated from Liriodendron leaves.</title>
        <authorList>
            <person name="Fu F.F."/>
            <person name="Hao Z."/>
            <person name="Wang P."/>
            <person name="Lu Y."/>
            <person name="Xue L.J."/>
            <person name="Wei G."/>
            <person name="Tian Y."/>
            <person name="Baishi H."/>
            <person name="Xu H."/>
            <person name="Shi J."/>
            <person name="Cheng T."/>
            <person name="Wang G."/>
            <person name="Yi Y."/>
            <person name="Chen J."/>
        </authorList>
    </citation>
    <scope>NUCLEOTIDE SEQUENCE</scope>
    <source>
        <strain evidence="8">Lc1</strain>
    </source>
</reference>
<evidence type="ECO:0000256" key="2">
    <source>
        <dbReference type="ARBA" id="ARBA00009788"/>
    </source>
</evidence>
<evidence type="ECO:0000313" key="9">
    <source>
        <dbReference type="Proteomes" id="UP000613401"/>
    </source>
</evidence>
<dbReference type="GO" id="GO:0046982">
    <property type="term" value="F:protein heterodimerization activity"/>
    <property type="evidence" value="ECO:0007669"/>
    <property type="project" value="InterPro"/>
</dbReference>
<sequence length="374" mass="40599">NSWTLVLGIEFSTKTLSRNIRHSLSTAQAQLPQDSPDQPRPTSTAATMASPPYANSPTALSPPYPTSAPLPTTNKKRASEGGSQPSLKRRKASTLSVTSAASAHPLRQTSFPPDGAGSPFPRSPSADTMSVVSGSQVSAPPKKKRGRKPKNQTNVETREQTPSLVGGRAPTTVSGTGAGAEGQEDGGNDDDDDNDMRMALVDTTARTQEQKQEEIRLRAMLVESFDPAQYDRYELWRAAKLTESVVKRVVNATVSQSVPPNVALAVKSVSKLFIGELIERARDVQGEWIRATGEKQSELPTPPPVSKDENGEASQAAKEDRRGPLRPDHLREAWRRYKMSGDGGWVGIQGLWHEQQSSGVERFPVRTGGRRIFK</sequence>